<dbReference type="Pfam" id="PF25561">
    <property type="entry name" value="QRICH1"/>
    <property type="match status" value="1"/>
</dbReference>
<evidence type="ECO:0000259" key="5">
    <source>
        <dbReference type="Pfam" id="PF12012"/>
    </source>
</evidence>
<evidence type="ECO:0000313" key="7">
    <source>
        <dbReference type="EMBL" id="KAJ6639305.1"/>
    </source>
</evidence>
<keyword evidence="1" id="KW-1017">Isopeptide bond</keyword>
<proteinExistence type="predicted"/>
<evidence type="ECO:0000256" key="4">
    <source>
        <dbReference type="SAM" id="MobiDB-lite"/>
    </source>
</evidence>
<keyword evidence="2" id="KW-0597">Phosphoprotein</keyword>
<feature type="compositionally biased region" description="Basic and acidic residues" evidence="4">
    <location>
        <begin position="75"/>
        <end position="85"/>
    </location>
</feature>
<protein>
    <submittedName>
        <fullName evidence="7">Zinc finger MYM-type protein 3</fullName>
    </submittedName>
</protein>
<evidence type="ECO:0000256" key="1">
    <source>
        <dbReference type="ARBA" id="ARBA00022499"/>
    </source>
</evidence>
<dbReference type="OrthoDB" id="10025028at2759"/>
<keyword evidence="3" id="KW-0832">Ubl conjugation</keyword>
<sequence>MPILIHIYVPEPKHMYSLPVVTQVPIPLPIPVPVNIPTTRNSANGIMKEIRKIQDKMPTDLFEAELLMMAEMVAGDKKKEETESELKDEDDYRGEGMTESNALGEDMLRMALKMASEYEEPVVDLESAMIANTIKPSSDPHMSYDGVNDHITCCCSNNNDNKFTFGVNAWKQWVMTKNSDIEKSSIRRKPFKSELLQLTADELFVVSVRKPNESEYAPDITWCIQQYLYKNCRIDNIFTDPYYEKFPDCLDDVANHFVQGFSKEIYKEQENEEDRLKCPVKFYEFYLSKCPEIVKTRNEVQPVPDSPVWYSTQTLGKESLCKMLHRVKMGEEINITSLAR</sequence>
<dbReference type="InterPro" id="IPR051284">
    <property type="entry name" value="ZnF_MYMT-QRICH1"/>
</dbReference>
<feature type="region of interest" description="Disordered" evidence="4">
    <location>
        <begin position="75"/>
        <end position="99"/>
    </location>
</feature>
<reference evidence="7" key="1">
    <citation type="submission" date="2022-07" db="EMBL/GenBank/DDBJ databases">
        <authorList>
            <person name="Trinca V."/>
            <person name="Uliana J.V.C."/>
            <person name="Torres T.T."/>
            <person name="Ward R.J."/>
            <person name="Monesi N."/>
        </authorList>
    </citation>
    <scope>NUCLEOTIDE SEQUENCE</scope>
    <source>
        <strain evidence="7">HSMRA1968</strain>
        <tissue evidence="7">Whole embryos</tissue>
    </source>
</reference>
<evidence type="ECO:0000256" key="3">
    <source>
        <dbReference type="ARBA" id="ARBA00022843"/>
    </source>
</evidence>
<gene>
    <name evidence="7" type="primary">ZMYM3_2</name>
    <name evidence="7" type="ORF">Bhyg_12049</name>
</gene>
<dbReference type="PANTHER" id="PTHR45736">
    <property type="entry name" value="ZINC FINGER MYM-TYPE PROTEIN"/>
    <property type="match status" value="1"/>
</dbReference>
<dbReference type="PANTHER" id="PTHR45736:SF1">
    <property type="entry name" value="WITHOUT CHILDREN, ISOFORM B"/>
    <property type="match status" value="1"/>
</dbReference>
<comment type="caution">
    <text evidence="7">The sequence shown here is derived from an EMBL/GenBank/DDBJ whole genome shotgun (WGS) entry which is preliminary data.</text>
</comment>
<dbReference type="AlphaFoldDB" id="A0A9Q0MY87"/>
<evidence type="ECO:0000256" key="2">
    <source>
        <dbReference type="ARBA" id="ARBA00022553"/>
    </source>
</evidence>
<keyword evidence="8" id="KW-1185">Reference proteome</keyword>
<name>A0A9Q0MY87_9DIPT</name>
<accession>A0A9Q0MY87</accession>
<dbReference type="Proteomes" id="UP001151699">
    <property type="component" value="Chromosome X"/>
</dbReference>
<dbReference type="Pfam" id="PF12012">
    <property type="entry name" value="DUF3504"/>
    <property type="match status" value="1"/>
</dbReference>
<organism evidence="7 8">
    <name type="scientific">Pseudolycoriella hygida</name>
    <dbReference type="NCBI Taxonomy" id="35572"/>
    <lineage>
        <taxon>Eukaryota</taxon>
        <taxon>Metazoa</taxon>
        <taxon>Ecdysozoa</taxon>
        <taxon>Arthropoda</taxon>
        <taxon>Hexapoda</taxon>
        <taxon>Insecta</taxon>
        <taxon>Pterygota</taxon>
        <taxon>Neoptera</taxon>
        <taxon>Endopterygota</taxon>
        <taxon>Diptera</taxon>
        <taxon>Nematocera</taxon>
        <taxon>Sciaroidea</taxon>
        <taxon>Sciaridae</taxon>
        <taxon>Pseudolycoriella</taxon>
    </lineage>
</organism>
<dbReference type="InterPro" id="IPR057926">
    <property type="entry name" value="QRICH1_dom"/>
</dbReference>
<dbReference type="EMBL" id="WJQU01000003">
    <property type="protein sequence ID" value="KAJ6639305.1"/>
    <property type="molecule type" value="Genomic_DNA"/>
</dbReference>
<feature type="domain" description="ZMYM2-like/QRICH1 C-terminal" evidence="5">
    <location>
        <begin position="262"/>
        <end position="328"/>
    </location>
</feature>
<evidence type="ECO:0000313" key="8">
    <source>
        <dbReference type="Proteomes" id="UP001151699"/>
    </source>
</evidence>
<dbReference type="InterPro" id="IPR021893">
    <property type="entry name" value="ZMYM2-like_C"/>
</dbReference>
<evidence type="ECO:0000259" key="6">
    <source>
        <dbReference type="Pfam" id="PF25561"/>
    </source>
</evidence>
<feature type="domain" description="QRICH1-like" evidence="6">
    <location>
        <begin position="162"/>
        <end position="257"/>
    </location>
</feature>